<evidence type="ECO:0000259" key="2">
    <source>
        <dbReference type="PROSITE" id="PS50004"/>
    </source>
</evidence>
<evidence type="ECO:0000313" key="4">
    <source>
        <dbReference type="Proteomes" id="UP000198287"/>
    </source>
</evidence>
<feature type="signal peptide" evidence="1">
    <location>
        <begin position="1"/>
        <end position="22"/>
    </location>
</feature>
<comment type="caution">
    <text evidence="3">The sequence shown here is derived from an EMBL/GenBank/DDBJ whole genome shotgun (WGS) entry which is preliminary data.</text>
</comment>
<dbReference type="CDD" id="cd00030">
    <property type="entry name" value="C2"/>
    <property type="match status" value="1"/>
</dbReference>
<dbReference type="PROSITE" id="PS50004">
    <property type="entry name" value="C2"/>
    <property type="match status" value="1"/>
</dbReference>
<evidence type="ECO:0000313" key="3">
    <source>
        <dbReference type="EMBL" id="OXA58712.1"/>
    </source>
</evidence>
<dbReference type="Gene3D" id="2.60.40.150">
    <property type="entry name" value="C2 domain"/>
    <property type="match status" value="1"/>
</dbReference>
<keyword evidence="4" id="KW-1185">Reference proteome</keyword>
<name>A0A226EM55_FOLCA</name>
<feature type="domain" description="C2" evidence="2">
    <location>
        <begin position="7"/>
        <end position="130"/>
    </location>
</feature>
<dbReference type="EMBL" id="LNIX01000003">
    <property type="protein sequence ID" value="OXA58712.1"/>
    <property type="molecule type" value="Genomic_DNA"/>
</dbReference>
<dbReference type="SUPFAM" id="SSF49562">
    <property type="entry name" value="C2 domain (Calcium/lipid-binding domain, CaLB)"/>
    <property type="match status" value="1"/>
</dbReference>
<sequence>MHGKLFMCLLLGVTLLDKRAESQGDQTEVIISLFATDLNGCDALSACDAFVKILCSTASYDWRNCGQTREMTDDNFPVWPERFTFQYTQSERMRWRFDVIDKDVLFDDPIGSVSVVVEEFLNATEVQSTVRYDLNGRGSFFVHRRRL</sequence>
<accession>A0A226EM55</accession>
<dbReference type="OMA" id="NFPVWPE"/>
<keyword evidence="1" id="KW-0732">Signal</keyword>
<gene>
    <name evidence="3" type="ORF">Fcan01_07004</name>
</gene>
<dbReference type="InterPro" id="IPR000008">
    <property type="entry name" value="C2_dom"/>
</dbReference>
<evidence type="ECO:0000256" key="1">
    <source>
        <dbReference type="SAM" id="SignalP"/>
    </source>
</evidence>
<dbReference type="Proteomes" id="UP000198287">
    <property type="component" value="Unassembled WGS sequence"/>
</dbReference>
<protein>
    <submittedName>
        <fullName evidence="3">Cytosolic phospholipase A2 zeta</fullName>
    </submittedName>
</protein>
<dbReference type="Pfam" id="PF00168">
    <property type="entry name" value="C2"/>
    <property type="match status" value="1"/>
</dbReference>
<organism evidence="3 4">
    <name type="scientific">Folsomia candida</name>
    <name type="common">Springtail</name>
    <dbReference type="NCBI Taxonomy" id="158441"/>
    <lineage>
        <taxon>Eukaryota</taxon>
        <taxon>Metazoa</taxon>
        <taxon>Ecdysozoa</taxon>
        <taxon>Arthropoda</taxon>
        <taxon>Hexapoda</taxon>
        <taxon>Collembola</taxon>
        <taxon>Entomobryomorpha</taxon>
        <taxon>Isotomoidea</taxon>
        <taxon>Isotomidae</taxon>
        <taxon>Proisotominae</taxon>
        <taxon>Folsomia</taxon>
    </lineage>
</organism>
<dbReference type="AlphaFoldDB" id="A0A226EM55"/>
<proteinExistence type="predicted"/>
<dbReference type="InterPro" id="IPR035892">
    <property type="entry name" value="C2_domain_sf"/>
</dbReference>
<feature type="chain" id="PRO_5012466173" evidence="1">
    <location>
        <begin position="23"/>
        <end position="147"/>
    </location>
</feature>
<dbReference type="OrthoDB" id="73919at2759"/>
<reference evidence="3 4" key="1">
    <citation type="submission" date="2015-12" db="EMBL/GenBank/DDBJ databases">
        <title>The genome of Folsomia candida.</title>
        <authorList>
            <person name="Faddeeva A."/>
            <person name="Derks M.F."/>
            <person name="Anvar Y."/>
            <person name="Smit S."/>
            <person name="Van Straalen N."/>
            <person name="Roelofs D."/>
        </authorList>
    </citation>
    <scope>NUCLEOTIDE SEQUENCE [LARGE SCALE GENOMIC DNA]</scope>
    <source>
        <strain evidence="3 4">VU population</strain>
        <tissue evidence="3">Whole body</tissue>
    </source>
</reference>